<sequence>MKEMNNNINVGEESTGGSYRNLLERGACARGYVPFFYGYIDRLDSSWFSPLLDHFRKDKFLPRAIVLGYFAEAEKLDCVNYFDDLLICAIDGIREIHGARVHHRDVYPKNMLVVSGTKVVWVDFDVAMTFEDIGDCEKAYCEYEVELKDDQKEGLPPDTKYY</sequence>
<proteinExistence type="predicted"/>
<gene>
    <name evidence="2" type="ORF">BDW42DRAFT_187947</name>
</gene>
<dbReference type="AlphaFoldDB" id="A0A2J5HKK9"/>
<protein>
    <recommendedName>
        <fullName evidence="1">Protein kinase domain-containing protein</fullName>
    </recommendedName>
</protein>
<evidence type="ECO:0000259" key="1">
    <source>
        <dbReference type="PROSITE" id="PS50011"/>
    </source>
</evidence>
<dbReference type="InterPro" id="IPR000719">
    <property type="entry name" value="Prot_kinase_dom"/>
</dbReference>
<evidence type="ECO:0000313" key="2">
    <source>
        <dbReference type="EMBL" id="PLN77612.1"/>
    </source>
</evidence>
<name>A0A2J5HKK9_9EURO</name>
<organism evidence="2 3">
    <name type="scientific">Aspergillus taichungensis</name>
    <dbReference type="NCBI Taxonomy" id="482145"/>
    <lineage>
        <taxon>Eukaryota</taxon>
        <taxon>Fungi</taxon>
        <taxon>Dikarya</taxon>
        <taxon>Ascomycota</taxon>
        <taxon>Pezizomycotina</taxon>
        <taxon>Eurotiomycetes</taxon>
        <taxon>Eurotiomycetidae</taxon>
        <taxon>Eurotiales</taxon>
        <taxon>Aspergillaceae</taxon>
        <taxon>Aspergillus</taxon>
        <taxon>Aspergillus subgen. Circumdati</taxon>
    </lineage>
</organism>
<dbReference type="GO" id="GO:0004672">
    <property type="term" value="F:protein kinase activity"/>
    <property type="evidence" value="ECO:0007669"/>
    <property type="project" value="InterPro"/>
</dbReference>
<reference evidence="3" key="1">
    <citation type="submission" date="2017-12" db="EMBL/GenBank/DDBJ databases">
        <authorList>
            <consortium name="DOE Joint Genome Institute"/>
            <person name="Mondo S.J."/>
            <person name="Kjaerbolling I."/>
            <person name="Vesth T.C."/>
            <person name="Frisvad J.C."/>
            <person name="Nybo J.L."/>
            <person name="Theobald S."/>
            <person name="Kuo A."/>
            <person name="Bowyer P."/>
            <person name="Matsuda Y."/>
            <person name="Lyhne E.K."/>
            <person name="Kogle M.E."/>
            <person name="Clum A."/>
            <person name="Lipzen A."/>
            <person name="Salamov A."/>
            <person name="Ngan C.Y."/>
            <person name="Daum C."/>
            <person name="Chiniquy J."/>
            <person name="Barry K."/>
            <person name="LaButti K."/>
            <person name="Haridas S."/>
            <person name="Simmons B.A."/>
            <person name="Magnuson J.K."/>
            <person name="Mortensen U.H."/>
            <person name="Larsen T.O."/>
            <person name="Grigoriev I.V."/>
            <person name="Baker S.E."/>
            <person name="Andersen M.R."/>
            <person name="Nordberg H.P."/>
            <person name="Cantor M.N."/>
            <person name="Hua S.X."/>
        </authorList>
    </citation>
    <scope>NUCLEOTIDE SEQUENCE [LARGE SCALE GENOMIC DNA]</scope>
    <source>
        <strain evidence="3">IBT 19404</strain>
    </source>
</reference>
<dbReference type="OrthoDB" id="4185642at2759"/>
<keyword evidence="3" id="KW-1185">Reference proteome</keyword>
<evidence type="ECO:0000313" key="3">
    <source>
        <dbReference type="Proteomes" id="UP000235023"/>
    </source>
</evidence>
<dbReference type="EMBL" id="KZ559592">
    <property type="protein sequence ID" value="PLN77612.1"/>
    <property type="molecule type" value="Genomic_DNA"/>
</dbReference>
<feature type="domain" description="Protein kinase" evidence="1">
    <location>
        <begin position="1"/>
        <end position="162"/>
    </location>
</feature>
<dbReference type="InterPro" id="IPR011009">
    <property type="entry name" value="Kinase-like_dom_sf"/>
</dbReference>
<dbReference type="PROSITE" id="PS50011">
    <property type="entry name" value="PROTEIN_KINASE_DOM"/>
    <property type="match status" value="1"/>
</dbReference>
<dbReference type="Gene3D" id="1.10.510.10">
    <property type="entry name" value="Transferase(Phosphotransferase) domain 1"/>
    <property type="match status" value="1"/>
</dbReference>
<dbReference type="Proteomes" id="UP000235023">
    <property type="component" value="Unassembled WGS sequence"/>
</dbReference>
<dbReference type="SUPFAM" id="SSF56112">
    <property type="entry name" value="Protein kinase-like (PK-like)"/>
    <property type="match status" value="1"/>
</dbReference>
<accession>A0A2J5HKK9</accession>
<dbReference type="GO" id="GO:0005524">
    <property type="term" value="F:ATP binding"/>
    <property type="evidence" value="ECO:0007669"/>
    <property type="project" value="InterPro"/>
</dbReference>